<dbReference type="SUPFAM" id="SSF52540">
    <property type="entry name" value="P-loop containing nucleoside triphosphate hydrolases"/>
    <property type="match status" value="1"/>
</dbReference>
<sequence length="79" mass="8904">MKPNACFTPRAYQTELFEIARKKNSILVLATGSGKTYISILLIKEFADQDPDVGSTCVCPDCPYIEMARDWLPLLIDYT</sequence>
<feature type="domain" description="Helicase/UvrB N-terminal" evidence="1">
    <location>
        <begin position="8"/>
        <end position="49"/>
    </location>
</feature>
<evidence type="ECO:0000259" key="1">
    <source>
        <dbReference type="Pfam" id="PF04851"/>
    </source>
</evidence>
<proteinExistence type="predicted"/>
<comment type="caution">
    <text evidence="2">The sequence shown here is derived from an EMBL/GenBank/DDBJ whole genome shotgun (WGS) entry which is preliminary data.</text>
</comment>
<protein>
    <recommendedName>
        <fullName evidence="1">Helicase/UvrB N-terminal domain-containing protein</fullName>
    </recommendedName>
</protein>
<keyword evidence="3" id="KW-1185">Reference proteome</keyword>
<accession>A0AAN8WR69</accession>
<evidence type="ECO:0000313" key="3">
    <source>
        <dbReference type="Proteomes" id="UP001381693"/>
    </source>
</evidence>
<dbReference type="GO" id="GO:0016787">
    <property type="term" value="F:hydrolase activity"/>
    <property type="evidence" value="ECO:0007669"/>
    <property type="project" value="InterPro"/>
</dbReference>
<evidence type="ECO:0000313" key="2">
    <source>
        <dbReference type="EMBL" id="KAK7065939.1"/>
    </source>
</evidence>
<dbReference type="InterPro" id="IPR027417">
    <property type="entry name" value="P-loop_NTPase"/>
</dbReference>
<dbReference type="GO" id="GO:0005524">
    <property type="term" value="F:ATP binding"/>
    <property type="evidence" value="ECO:0007669"/>
    <property type="project" value="InterPro"/>
</dbReference>
<organism evidence="2 3">
    <name type="scientific">Halocaridina rubra</name>
    <name type="common">Hawaiian red shrimp</name>
    <dbReference type="NCBI Taxonomy" id="373956"/>
    <lineage>
        <taxon>Eukaryota</taxon>
        <taxon>Metazoa</taxon>
        <taxon>Ecdysozoa</taxon>
        <taxon>Arthropoda</taxon>
        <taxon>Crustacea</taxon>
        <taxon>Multicrustacea</taxon>
        <taxon>Malacostraca</taxon>
        <taxon>Eumalacostraca</taxon>
        <taxon>Eucarida</taxon>
        <taxon>Decapoda</taxon>
        <taxon>Pleocyemata</taxon>
        <taxon>Caridea</taxon>
        <taxon>Atyoidea</taxon>
        <taxon>Atyidae</taxon>
        <taxon>Halocaridina</taxon>
    </lineage>
</organism>
<dbReference type="InterPro" id="IPR006935">
    <property type="entry name" value="Helicase/UvrB_N"/>
</dbReference>
<dbReference type="EMBL" id="JAXCGZ010019611">
    <property type="protein sequence ID" value="KAK7065939.1"/>
    <property type="molecule type" value="Genomic_DNA"/>
</dbReference>
<dbReference type="Proteomes" id="UP001381693">
    <property type="component" value="Unassembled WGS sequence"/>
</dbReference>
<dbReference type="Pfam" id="PF04851">
    <property type="entry name" value="ResIII"/>
    <property type="match status" value="1"/>
</dbReference>
<name>A0AAN8WR69_HALRR</name>
<dbReference type="GO" id="GO:0003677">
    <property type="term" value="F:DNA binding"/>
    <property type="evidence" value="ECO:0007669"/>
    <property type="project" value="InterPro"/>
</dbReference>
<reference evidence="2 3" key="1">
    <citation type="submission" date="2023-11" db="EMBL/GenBank/DDBJ databases">
        <title>Halocaridina rubra genome assembly.</title>
        <authorList>
            <person name="Smith C."/>
        </authorList>
    </citation>
    <scope>NUCLEOTIDE SEQUENCE [LARGE SCALE GENOMIC DNA]</scope>
    <source>
        <strain evidence="2">EP-1</strain>
        <tissue evidence="2">Whole</tissue>
    </source>
</reference>
<dbReference type="Gene3D" id="3.40.50.300">
    <property type="entry name" value="P-loop containing nucleotide triphosphate hydrolases"/>
    <property type="match status" value="1"/>
</dbReference>
<dbReference type="AlphaFoldDB" id="A0AAN8WR69"/>
<gene>
    <name evidence="2" type="ORF">SK128_004834</name>
</gene>